<dbReference type="InterPro" id="IPR012809">
    <property type="entry name" value="ECF_CbiQ"/>
</dbReference>
<feature type="transmembrane region" description="Helical" evidence="6">
    <location>
        <begin position="238"/>
        <end position="258"/>
    </location>
</feature>
<dbReference type="PANTHER" id="PTHR43723:SF1">
    <property type="entry name" value="COBALT TRANSPORT PROTEIN CBIQ"/>
    <property type="match status" value="1"/>
</dbReference>
<comment type="subcellular location">
    <subcellularLocation>
        <location evidence="1">Cell membrane</location>
        <topology evidence="1">Multi-pass membrane protein</topology>
    </subcellularLocation>
</comment>
<reference evidence="7 8" key="1">
    <citation type="submission" date="2010-05" db="EMBL/GenBank/DDBJ databases">
        <title>Complete sequence of Methanococcus voltae A3.</title>
        <authorList>
            <consortium name="US DOE Joint Genome Institute"/>
            <person name="Lucas S."/>
            <person name="Copeland A."/>
            <person name="Lapidus A."/>
            <person name="Cheng J.-F."/>
            <person name="Bruce D."/>
            <person name="Goodwin L."/>
            <person name="Pitluck S."/>
            <person name="Lowry S."/>
            <person name="Clum A."/>
            <person name="Land M."/>
            <person name="Hauser L."/>
            <person name="Kyrpides N."/>
            <person name="Mikhailova N."/>
            <person name="Whitman W.B."/>
            <person name="Woyke T."/>
        </authorList>
    </citation>
    <scope>NUCLEOTIDE SEQUENCE [LARGE SCALE GENOMIC DNA]</scope>
    <source>
        <strain evidence="8">ATCC BAA-1334 / A3</strain>
    </source>
</reference>
<keyword evidence="5 6" id="KW-0472">Membrane</keyword>
<dbReference type="eggNOG" id="arCOG02249">
    <property type="taxonomic scope" value="Archaea"/>
</dbReference>
<dbReference type="KEGG" id="mvo:Mvol_1620"/>
<keyword evidence="2" id="KW-1003">Cell membrane</keyword>
<dbReference type="InterPro" id="IPR003339">
    <property type="entry name" value="ABC/ECF_trnsptr_transmembrane"/>
</dbReference>
<keyword evidence="8" id="KW-1185">Reference proteome</keyword>
<evidence type="ECO:0000256" key="5">
    <source>
        <dbReference type="ARBA" id="ARBA00023136"/>
    </source>
</evidence>
<dbReference type="NCBIfam" id="TIGR02454">
    <property type="entry name" value="ECF_T_CbiQ"/>
    <property type="match status" value="1"/>
</dbReference>
<feature type="transmembrane region" description="Helical" evidence="6">
    <location>
        <begin position="25"/>
        <end position="57"/>
    </location>
</feature>
<gene>
    <name evidence="7" type="ordered locus">Mvol_1620</name>
</gene>
<evidence type="ECO:0000256" key="2">
    <source>
        <dbReference type="ARBA" id="ARBA00022475"/>
    </source>
</evidence>
<organism evidence="7 8">
    <name type="scientific">Methanococcus voltae (strain ATCC BAA-1334 / A3)</name>
    <dbReference type="NCBI Taxonomy" id="456320"/>
    <lineage>
        <taxon>Archaea</taxon>
        <taxon>Methanobacteriati</taxon>
        <taxon>Methanobacteriota</taxon>
        <taxon>Methanomada group</taxon>
        <taxon>Methanococci</taxon>
        <taxon>Methanococcales</taxon>
        <taxon>Methanococcaceae</taxon>
        <taxon>Methanococcus</taxon>
    </lineage>
</organism>
<dbReference type="CDD" id="cd16914">
    <property type="entry name" value="EcfT"/>
    <property type="match status" value="1"/>
</dbReference>
<evidence type="ECO:0000313" key="8">
    <source>
        <dbReference type="Proteomes" id="UP000007722"/>
    </source>
</evidence>
<dbReference type="OrthoDB" id="147966at2157"/>
<dbReference type="AlphaFoldDB" id="D7DQZ8"/>
<feature type="transmembrane region" description="Helical" evidence="6">
    <location>
        <begin position="69"/>
        <end position="96"/>
    </location>
</feature>
<dbReference type="HOGENOM" id="CLU_056469_5_0_2"/>
<evidence type="ECO:0000256" key="4">
    <source>
        <dbReference type="ARBA" id="ARBA00022989"/>
    </source>
</evidence>
<sequence>MVQKLLIDDIAHSNGLYHINPQLKVIFSMISLFVVLLFNSPTICILMAISMIILTIFKAKVPKGIYFKLLSIPVLFGIFSLVFMTLLFGTDVWFSINVGNFSIPLYYEGFNLGYHALFRMFAGVSCTLFLALTTPITQLFTVLKDLKIPQSVIEITMLIYRYIFILIDEALMIENAQKTRFGYSGFKNSYKSMGILAGVMLLRSLDKGDNLYTTMCARGYDGNIHHFGEKQSIAKSQIFGIFLFEGIIILLGLIPTLIY</sequence>
<evidence type="ECO:0000256" key="6">
    <source>
        <dbReference type="SAM" id="Phobius"/>
    </source>
</evidence>
<evidence type="ECO:0000313" key="7">
    <source>
        <dbReference type="EMBL" id="ADI37275.1"/>
    </source>
</evidence>
<dbReference type="GO" id="GO:0006824">
    <property type="term" value="P:cobalt ion transport"/>
    <property type="evidence" value="ECO:0007669"/>
    <property type="project" value="InterPro"/>
</dbReference>
<proteinExistence type="predicted"/>
<dbReference type="PANTHER" id="PTHR43723">
    <property type="entry name" value="COBALT TRANSPORT PROTEIN CBIQ"/>
    <property type="match status" value="1"/>
</dbReference>
<name>D7DQZ8_METV3</name>
<dbReference type="InterPro" id="IPR052770">
    <property type="entry name" value="Cobalt_transport_CbiQ"/>
</dbReference>
<dbReference type="STRING" id="456320.Mvol_1620"/>
<evidence type="ECO:0000256" key="1">
    <source>
        <dbReference type="ARBA" id="ARBA00004651"/>
    </source>
</evidence>
<dbReference type="EMBL" id="CP002057">
    <property type="protein sequence ID" value="ADI37275.1"/>
    <property type="molecule type" value="Genomic_DNA"/>
</dbReference>
<dbReference type="Proteomes" id="UP000007722">
    <property type="component" value="Chromosome"/>
</dbReference>
<keyword evidence="3 6" id="KW-0812">Transmembrane</keyword>
<feature type="transmembrane region" description="Helical" evidence="6">
    <location>
        <begin position="116"/>
        <end position="143"/>
    </location>
</feature>
<dbReference type="InParanoid" id="D7DQZ8"/>
<protein>
    <submittedName>
        <fullName evidence="7">Cobalt ABC transporter, inner membrane subunit CbiQ</fullName>
    </submittedName>
</protein>
<dbReference type="GO" id="GO:0043190">
    <property type="term" value="C:ATP-binding cassette (ABC) transporter complex"/>
    <property type="evidence" value="ECO:0007669"/>
    <property type="project" value="InterPro"/>
</dbReference>
<accession>D7DQZ8</accession>
<evidence type="ECO:0000256" key="3">
    <source>
        <dbReference type="ARBA" id="ARBA00022692"/>
    </source>
</evidence>
<keyword evidence="4 6" id="KW-1133">Transmembrane helix</keyword>
<dbReference type="Pfam" id="PF02361">
    <property type="entry name" value="CbiQ"/>
    <property type="match status" value="1"/>
</dbReference>